<organism evidence="1 2">
    <name type="scientific">Hymenochirus boettgeri</name>
    <name type="common">Congo dwarf clawed frog</name>
    <dbReference type="NCBI Taxonomy" id="247094"/>
    <lineage>
        <taxon>Eukaryota</taxon>
        <taxon>Metazoa</taxon>
        <taxon>Chordata</taxon>
        <taxon>Craniata</taxon>
        <taxon>Vertebrata</taxon>
        <taxon>Euteleostomi</taxon>
        <taxon>Amphibia</taxon>
        <taxon>Batrachia</taxon>
        <taxon>Anura</taxon>
        <taxon>Pipoidea</taxon>
        <taxon>Pipidae</taxon>
        <taxon>Pipinae</taxon>
        <taxon>Hymenochirus</taxon>
    </lineage>
</organism>
<dbReference type="AlphaFoldDB" id="A0A8T2JZJ4"/>
<proteinExistence type="predicted"/>
<dbReference type="EMBL" id="JAACNH010000002">
    <property type="protein sequence ID" value="KAG8450685.1"/>
    <property type="molecule type" value="Genomic_DNA"/>
</dbReference>
<name>A0A8T2JZJ4_9PIPI</name>
<comment type="caution">
    <text evidence="1">The sequence shown here is derived from an EMBL/GenBank/DDBJ whole genome shotgun (WGS) entry which is preliminary data.</text>
</comment>
<gene>
    <name evidence="1" type="ORF">GDO86_003094</name>
</gene>
<evidence type="ECO:0000313" key="2">
    <source>
        <dbReference type="Proteomes" id="UP000812440"/>
    </source>
</evidence>
<evidence type="ECO:0000313" key="1">
    <source>
        <dbReference type="EMBL" id="KAG8450685.1"/>
    </source>
</evidence>
<dbReference type="Proteomes" id="UP000812440">
    <property type="component" value="Chromosome 2"/>
</dbReference>
<protein>
    <submittedName>
        <fullName evidence="1">Uncharacterized protein</fullName>
    </submittedName>
</protein>
<sequence>MFIDAARTASPNRIFDRHAIAKSHSFCDRMSVECKIGRSGSGRIEGTSRERSVSLVPLSSRNRVGRPIPSLCGHITVALPAQCSWGFPGHCLCLGSPSLPCSVCSMLDVVTIVPSLSQAQCCLSAHRSVLPRPVSPPSAICLLLCVHPLIPASHCHSILWIWDKHRHVFLSHSDPVPLCILVPP</sequence>
<reference evidence="1" key="1">
    <citation type="thesis" date="2020" institute="ProQuest LLC" country="789 East Eisenhower Parkway, Ann Arbor, MI, USA">
        <title>Comparative Genomics and Chromosome Evolution.</title>
        <authorList>
            <person name="Mudd A.B."/>
        </authorList>
    </citation>
    <scope>NUCLEOTIDE SEQUENCE</scope>
    <source>
        <strain evidence="1">Female2</strain>
        <tissue evidence="1">Blood</tissue>
    </source>
</reference>
<accession>A0A8T2JZJ4</accession>
<keyword evidence="2" id="KW-1185">Reference proteome</keyword>